<dbReference type="Gene3D" id="2.40.330.10">
    <property type="entry name" value="DNA-binding pseudobarrel domain"/>
    <property type="match status" value="2"/>
</dbReference>
<keyword evidence="2" id="KW-0805">Transcription regulation</keyword>
<proteinExistence type="predicted"/>
<evidence type="ECO:0000256" key="2">
    <source>
        <dbReference type="ARBA" id="ARBA00023015"/>
    </source>
</evidence>
<evidence type="ECO:0000256" key="4">
    <source>
        <dbReference type="ARBA" id="ARBA00023163"/>
    </source>
</evidence>
<evidence type="ECO:0000256" key="1">
    <source>
        <dbReference type="ARBA" id="ARBA00004123"/>
    </source>
</evidence>
<evidence type="ECO:0000313" key="8">
    <source>
        <dbReference type="Proteomes" id="UP001168098"/>
    </source>
</evidence>
<evidence type="ECO:0000313" key="7">
    <source>
        <dbReference type="EMBL" id="KAJ9678014.1"/>
    </source>
</evidence>
<keyword evidence="4" id="KW-0804">Transcription</keyword>
<dbReference type="SMART" id="SM01019">
    <property type="entry name" value="B3"/>
    <property type="match status" value="2"/>
</dbReference>
<name>A0AA38YX20_VITRO</name>
<dbReference type="InterPro" id="IPR015300">
    <property type="entry name" value="DNA-bd_pseudobarrel_sf"/>
</dbReference>
<evidence type="ECO:0000256" key="3">
    <source>
        <dbReference type="ARBA" id="ARBA00023125"/>
    </source>
</evidence>
<dbReference type="EMBL" id="JARBHA010000017">
    <property type="protein sequence ID" value="KAJ9678014.1"/>
    <property type="molecule type" value="Genomic_DNA"/>
</dbReference>
<feature type="domain" description="TF-B3" evidence="6">
    <location>
        <begin position="30"/>
        <end position="123"/>
    </location>
</feature>
<sequence>MDCKEEACLECTKQCLLLHKKKKRPIPIVTSFFKVMIGDKFSEIMFLPPKFARTVSALVAEKTHLEDSSGRQWEITVSNLNGSLAFHQGWHAFVLDHRLEIGDFVVFHYIMGSHFITQIYDRTGCEKPEYSENGQQKKITRNKRSPISKDRAFCTMDKGSINEQVSSTSVLSGSDIGIIQSQCDATDVEKVPMIVENTSNCENSNGKLKSVFKAEYVEEPYYMIDRDLGYKRGEYRSSIFDLSNFEMQNNEFGADGSKKIVAGVEKSPRHADKLLISQTEAVVADEYTVAEEVGRKVVASDASKFETGEKKKDSDVVEKIILRHNKDSCDNKVSGQFLTTSAEEPGENGKDSSDLGNEGIKEHQMAEMKIIDTHSIDMKGLKKECVEMTSKMHGLEEMIGERALELMKGLHHHSSNPTRKDNDKVYEVVKTEAVDFIGSPLPIAANLSCIVGTDDRSFLELPASLPSFSYRGRTKMERKVVVLQDPDKKSWPVLYHERQGFKALTSGWEDFSRANNIQPGDECVFTLENELKGIYAVRIVQK</sequence>
<protein>
    <recommendedName>
        <fullName evidence="6">TF-B3 domain-containing protein</fullName>
    </recommendedName>
</protein>
<dbReference type="GO" id="GO:0005634">
    <property type="term" value="C:nucleus"/>
    <property type="evidence" value="ECO:0007669"/>
    <property type="project" value="UniProtKB-SubCell"/>
</dbReference>
<keyword evidence="8" id="KW-1185">Reference proteome</keyword>
<dbReference type="AlphaFoldDB" id="A0AA38YX20"/>
<dbReference type="PANTHER" id="PTHR31920">
    <property type="entry name" value="B3 DOMAIN-CONTAINING"/>
    <property type="match status" value="1"/>
</dbReference>
<comment type="caution">
    <text evidence="7">The sequence shown here is derived from an EMBL/GenBank/DDBJ whole genome shotgun (WGS) entry which is preliminary data.</text>
</comment>
<keyword evidence="5" id="KW-0539">Nucleus</keyword>
<reference evidence="7 8" key="1">
    <citation type="journal article" date="2023" name="BMC Biotechnol.">
        <title>Vitis rotundifolia cv Carlos genome sequencing.</title>
        <authorList>
            <person name="Huff M."/>
            <person name="Hulse-Kemp A."/>
            <person name="Scheffler B."/>
            <person name="Youngblood R."/>
            <person name="Simpson S."/>
            <person name="Babiker E."/>
            <person name="Staton M."/>
        </authorList>
    </citation>
    <scope>NUCLEOTIDE SEQUENCE [LARGE SCALE GENOMIC DNA]</scope>
    <source>
        <tissue evidence="7">Leaf</tissue>
    </source>
</reference>
<gene>
    <name evidence="7" type="ORF">PVL29_022791</name>
</gene>
<dbReference type="Pfam" id="PF02362">
    <property type="entry name" value="B3"/>
    <property type="match status" value="2"/>
</dbReference>
<dbReference type="SUPFAM" id="SSF101936">
    <property type="entry name" value="DNA-binding pseudobarrel domain"/>
    <property type="match status" value="2"/>
</dbReference>
<dbReference type="InterPro" id="IPR003340">
    <property type="entry name" value="B3_DNA-bd"/>
</dbReference>
<dbReference type="PANTHER" id="PTHR31920:SF145">
    <property type="entry name" value="B3 DOMAIN-CONTAINING PROTEIN REM20-LIKE ISOFORM X1"/>
    <property type="match status" value="1"/>
</dbReference>
<evidence type="ECO:0000259" key="6">
    <source>
        <dbReference type="PROSITE" id="PS50863"/>
    </source>
</evidence>
<accession>A0AA38YX20</accession>
<dbReference type="CDD" id="cd10017">
    <property type="entry name" value="B3_DNA"/>
    <property type="match status" value="2"/>
</dbReference>
<evidence type="ECO:0000256" key="5">
    <source>
        <dbReference type="ARBA" id="ARBA00023242"/>
    </source>
</evidence>
<keyword evidence="3" id="KW-0238">DNA-binding</keyword>
<dbReference type="Proteomes" id="UP001168098">
    <property type="component" value="Unassembled WGS sequence"/>
</dbReference>
<feature type="domain" description="TF-B3" evidence="6">
    <location>
        <begin position="444"/>
        <end position="542"/>
    </location>
</feature>
<comment type="subcellular location">
    <subcellularLocation>
        <location evidence="1">Nucleus</location>
    </subcellularLocation>
</comment>
<dbReference type="PROSITE" id="PS50863">
    <property type="entry name" value="B3"/>
    <property type="match status" value="2"/>
</dbReference>
<organism evidence="7 8">
    <name type="scientific">Vitis rotundifolia</name>
    <name type="common">Muscadine grape</name>
    <dbReference type="NCBI Taxonomy" id="103349"/>
    <lineage>
        <taxon>Eukaryota</taxon>
        <taxon>Viridiplantae</taxon>
        <taxon>Streptophyta</taxon>
        <taxon>Embryophyta</taxon>
        <taxon>Tracheophyta</taxon>
        <taxon>Spermatophyta</taxon>
        <taxon>Magnoliopsida</taxon>
        <taxon>eudicotyledons</taxon>
        <taxon>Gunneridae</taxon>
        <taxon>Pentapetalae</taxon>
        <taxon>rosids</taxon>
        <taxon>Vitales</taxon>
        <taxon>Vitaceae</taxon>
        <taxon>Viteae</taxon>
        <taxon>Vitis</taxon>
    </lineage>
</organism>
<dbReference type="InterPro" id="IPR050655">
    <property type="entry name" value="Plant_B3_domain"/>
</dbReference>
<dbReference type="GO" id="GO:0003677">
    <property type="term" value="F:DNA binding"/>
    <property type="evidence" value="ECO:0007669"/>
    <property type="project" value="UniProtKB-KW"/>
</dbReference>